<dbReference type="AlphaFoldDB" id="A0A037ZHR5"/>
<feature type="transmembrane region" description="Helical" evidence="1">
    <location>
        <begin position="6"/>
        <end position="23"/>
    </location>
</feature>
<keyword evidence="1" id="KW-0812">Transmembrane</keyword>
<evidence type="ECO:0000256" key="1">
    <source>
        <dbReference type="SAM" id="Phobius"/>
    </source>
</evidence>
<feature type="transmembrane region" description="Helical" evidence="1">
    <location>
        <begin position="102"/>
        <end position="121"/>
    </location>
</feature>
<dbReference type="Proteomes" id="UP000026249">
    <property type="component" value="Unassembled WGS sequence"/>
</dbReference>
<feature type="transmembrane region" description="Helical" evidence="1">
    <location>
        <begin position="133"/>
        <end position="153"/>
    </location>
</feature>
<feature type="transmembrane region" description="Helical" evidence="1">
    <location>
        <begin position="30"/>
        <end position="47"/>
    </location>
</feature>
<comment type="caution">
    <text evidence="2">The sequence shown here is derived from an EMBL/GenBank/DDBJ whole genome shotgun (WGS) entry which is preliminary data.</text>
</comment>
<reference evidence="2 3" key="1">
    <citation type="submission" date="2014-03" db="EMBL/GenBank/DDBJ databases">
        <title>Draft Genome Sequence of Actibacterium mucosum KCTC 23349, a Marine Alphaproteobacterium with Complex Ionic Requirements Isolated from Mediterranean Seawater at Malvarrosa Beach, Valencia, Spain.</title>
        <authorList>
            <person name="Arahal D.R."/>
            <person name="Shao Z."/>
            <person name="Lai Q."/>
            <person name="Pujalte M.J."/>
        </authorList>
    </citation>
    <scope>NUCLEOTIDE SEQUENCE [LARGE SCALE GENOMIC DNA]</scope>
    <source>
        <strain evidence="2 3">KCTC 23349</strain>
    </source>
</reference>
<proteinExistence type="predicted"/>
<protein>
    <submittedName>
        <fullName evidence="2">Uncharacterized protein</fullName>
    </submittedName>
</protein>
<feature type="transmembrane region" description="Helical" evidence="1">
    <location>
        <begin position="62"/>
        <end position="95"/>
    </location>
</feature>
<sequence>MLNTLLIYTAILPLVLGVFVAISARAPQPLIQVVVAGVALLIVYYGLEGLPPFPPVASKHKLFYGLLAIGAVSLIPRVGVAAAIAVAAATVIWIGQRRLSGGAIPPGFVALVLPLAATWFAARPTATDTGFIWPVPILVWAIAGSIISVDGGYIGSGQVLGALAALTGGALLATYGGLLAKLANRPGLSETATALFIAAGVAMLAGTAFFAPKLSVPAIFLQHLVLVVPFFAPRIPVTHPLLRPVAIGVVSAIAAAPAVLVALFS</sequence>
<feature type="transmembrane region" description="Helical" evidence="1">
    <location>
        <begin position="192"/>
        <end position="211"/>
    </location>
</feature>
<feature type="transmembrane region" description="Helical" evidence="1">
    <location>
        <begin position="160"/>
        <end position="180"/>
    </location>
</feature>
<organism evidence="2 3">
    <name type="scientific">Actibacterium mucosum KCTC 23349</name>
    <dbReference type="NCBI Taxonomy" id="1454373"/>
    <lineage>
        <taxon>Bacteria</taxon>
        <taxon>Pseudomonadati</taxon>
        <taxon>Pseudomonadota</taxon>
        <taxon>Alphaproteobacteria</taxon>
        <taxon>Rhodobacterales</taxon>
        <taxon>Roseobacteraceae</taxon>
        <taxon>Actibacterium</taxon>
    </lineage>
</organism>
<accession>A0A037ZHR5</accession>
<dbReference type="STRING" id="1454373.ACMU_15550"/>
<evidence type="ECO:0000313" key="2">
    <source>
        <dbReference type="EMBL" id="KAJ55169.1"/>
    </source>
</evidence>
<dbReference type="RefSeq" id="WP_035260431.1">
    <property type="nucleotide sequence ID" value="NZ_JFKE01000005.1"/>
</dbReference>
<feature type="transmembrane region" description="Helical" evidence="1">
    <location>
        <begin position="218"/>
        <end position="235"/>
    </location>
</feature>
<gene>
    <name evidence="2" type="ORF">ACMU_15550</name>
</gene>
<keyword evidence="1" id="KW-1133">Transmembrane helix</keyword>
<dbReference type="EMBL" id="JFKE01000005">
    <property type="protein sequence ID" value="KAJ55169.1"/>
    <property type="molecule type" value="Genomic_DNA"/>
</dbReference>
<keyword evidence="1" id="KW-0472">Membrane</keyword>
<keyword evidence="3" id="KW-1185">Reference proteome</keyword>
<feature type="transmembrane region" description="Helical" evidence="1">
    <location>
        <begin position="241"/>
        <end position="264"/>
    </location>
</feature>
<evidence type="ECO:0000313" key="3">
    <source>
        <dbReference type="Proteomes" id="UP000026249"/>
    </source>
</evidence>
<name>A0A037ZHR5_9RHOB</name>
<dbReference type="OrthoDB" id="8078797at2"/>